<gene>
    <name evidence="2" type="ORF">NMK_1394</name>
</gene>
<protein>
    <recommendedName>
        <fullName evidence="1">ABM domain-containing protein</fullName>
    </recommendedName>
</protein>
<evidence type="ECO:0000313" key="3">
    <source>
        <dbReference type="Proteomes" id="UP000245081"/>
    </source>
</evidence>
<dbReference type="RefSeq" id="WP_109014998.1">
    <property type="nucleotide sequence ID" value="NZ_BDOQ01000003.1"/>
</dbReference>
<evidence type="ECO:0000313" key="2">
    <source>
        <dbReference type="EMBL" id="GBG13842.1"/>
    </source>
</evidence>
<dbReference type="InterPro" id="IPR050404">
    <property type="entry name" value="Heme-degrading_MO"/>
</dbReference>
<comment type="caution">
    <text evidence="2">The sequence shown here is derived from an EMBL/GenBank/DDBJ whole genome shotgun (WGS) entry which is preliminary data.</text>
</comment>
<keyword evidence="3" id="KW-1185">Reference proteome</keyword>
<accession>A0A2R5F6D1</accession>
<dbReference type="EMBL" id="BDOQ01000003">
    <property type="protein sequence ID" value="GBG13842.1"/>
    <property type="molecule type" value="Genomic_DNA"/>
</dbReference>
<dbReference type="InterPro" id="IPR007138">
    <property type="entry name" value="ABM_dom"/>
</dbReference>
<dbReference type="Pfam" id="PF03992">
    <property type="entry name" value="ABM"/>
    <property type="match status" value="1"/>
</dbReference>
<dbReference type="Gene3D" id="3.30.70.100">
    <property type="match status" value="1"/>
</dbReference>
<name>A0A2R5F6D1_9PROT</name>
<dbReference type="PANTHER" id="PTHR34474:SF2">
    <property type="entry name" value="SIGNAL TRANSDUCTION PROTEIN TRAP"/>
    <property type="match status" value="1"/>
</dbReference>
<feature type="domain" description="ABM" evidence="1">
    <location>
        <begin position="2"/>
        <end position="91"/>
    </location>
</feature>
<reference evidence="2 3" key="1">
    <citation type="journal article" date="2018" name="Environ. Microbiol.">
        <title>Isolation and genomic characterization of Novimethylophilus kurashikiensis gen. nov. sp. nov., a new lanthanide-dependent methylotrophic species of Methylophilaceae.</title>
        <authorList>
            <person name="Lv H."/>
            <person name="Sahin N."/>
            <person name="Tani A."/>
        </authorList>
    </citation>
    <scope>NUCLEOTIDE SEQUENCE [LARGE SCALE GENOMIC DNA]</scope>
    <source>
        <strain evidence="2 3">La2-4</strain>
    </source>
</reference>
<dbReference type="OrthoDB" id="9798115at2"/>
<organism evidence="2 3">
    <name type="scientific">Novimethylophilus kurashikiensis</name>
    <dbReference type="NCBI Taxonomy" id="1825523"/>
    <lineage>
        <taxon>Bacteria</taxon>
        <taxon>Pseudomonadati</taxon>
        <taxon>Pseudomonadota</taxon>
        <taxon>Betaproteobacteria</taxon>
        <taxon>Nitrosomonadales</taxon>
        <taxon>Methylophilaceae</taxon>
        <taxon>Novimethylophilus</taxon>
    </lineage>
</organism>
<proteinExistence type="predicted"/>
<dbReference type="PROSITE" id="PS51725">
    <property type="entry name" value="ABM"/>
    <property type="match status" value="1"/>
</dbReference>
<dbReference type="PANTHER" id="PTHR34474">
    <property type="entry name" value="SIGNAL TRANSDUCTION PROTEIN TRAP"/>
    <property type="match status" value="1"/>
</dbReference>
<sequence length="92" mass="10424">MITIGMNYHVIPGKEVQFENAFDGVAAALSNAEGHEESKLYRESKEPNKYLIISKWKDQSAFNAFVASTAFRNVTHWASSEILMGRPSHQMY</sequence>
<dbReference type="SUPFAM" id="SSF54909">
    <property type="entry name" value="Dimeric alpha+beta barrel"/>
    <property type="match status" value="1"/>
</dbReference>
<dbReference type="InterPro" id="IPR011008">
    <property type="entry name" value="Dimeric_a/b-barrel"/>
</dbReference>
<evidence type="ECO:0000259" key="1">
    <source>
        <dbReference type="PROSITE" id="PS51725"/>
    </source>
</evidence>
<dbReference type="Proteomes" id="UP000245081">
    <property type="component" value="Unassembled WGS sequence"/>
</dbReference>
<dbReference type="AlphaFoldDB" id="A0A2R5F6D1"/>